<accession>A0A1B7TGJ7</accession>
<sequence length="269" mass="31404">MSSNQNNINEEIIFGDFVDYNISEKIHNEKINNLYNDLLNKLDSNEEEEEEEQHINTGNYDTNINMFDLNIIDKNRCNIIYNQLFECNQKNIEHINNPNQLEEYLNKLFHDSITYNHLIQVLNIDITKENNNNNINDNNNLAASADPKTMLHINDLTEKIILFIKKLGINNSINDIDQGGGNNIESEDNGKIFNQLKSKYTSLIVEDNEHLSILTDPHIFNLTMELIKEKITTQNLVKDNEVYKNIVKNFIEQSQRQSRIKIKHSLAKR</sequence>
<gene>
    <name evidence="1" type="ORF">HANVADRAFT_51963</name>
</gene>
<comment type="caution">
    <text evidence="1">The sequence shown here is derived from an EMBL/GenBank/DDBJ whole genome shotgun (WGS) entry which is preliminary data.</text>
</comment>
<proteinExistence type="predicted"/>
<name>A0A1B7TGJ7_9ASCO</name>
<dbReference type="AlphaFoldDB" id="A0A1B7TGJ7"/>
<reference evidence="2" key="1">
    <citation type="journal article" date="2016" name="Proc. Natl. Acad. Sci. U.S.A.">
        <title>Comparative genomics of biotechnologically important yeasts.</title>
        <authorList>
            <person name="Riley R."/>
            <person name="Haridas S."/>
            <person name="Wolfe K.H."/>
            <person name="Lopes M.R."/>
            <person name="Hittinger C.T."/>
            <person name="Goeker M."/>
            <person name="Salamov A.A."/>
            <person name="Wisecaver J.H."/>
            <person name="Long T.M."/>
            <person name="Calvey C.H."/>
            <person name="Aerts A.L."/>
            <person name="Barry K.W."/>
            <person name="Choi C."/>
            <person name="Clum A."/>
            <person name="Coughlan A.Y."/>
            <person name="Deshpande S."/>
            <person name="Douglass A.P."/>
            <person name="Hanson S.J."/>
            <person name="Klenk H.-P."/>
            <person name="LaButti K.M."/>
            <person name="Lapidus A."/>
            <person name="Lindquist E.A."/>
            <person name="Lipzen A.M."/>
            <person name="Meier-Kolthoff J.P."/>
            <person name="Ohm R.A."/>
            <person name="Otillar R.P."/>
            <person name="Pangilinan J.L."/>
            <person name="Peng Y."/>
            <person name="Rokas A."/>
            <person name="Rosa C.A."/>
            <person name="Scheuner C."/>
            <person name="Sibirny A.A."/>
            <person name="Slot J.C."/>
            <person name="Stielow J.B."/>
            <person name="Sun H."/>
            <person name="Kurtzman C.P."/>
            <person name="Blackwell M."/>
            <person name="Grigoriev I.V."/>
            <person name="Jeffries T.W."/>
        </authorList>
    </citation>
    <scope>NUCLEOTIDE SEQUENCE [LARGE SCALE GENOMIC DNA]</scope>
    <source>
        <strain evidence="2">NRRL Y-1626</strain>
    </source>
</reference>
<dbReference type="Proteomes" id="UP000092321">
    <property type="component" value="Unassembled WGS sequence"/>
</dbReference>
<evidence type="ECO:0000313" key="1">
    <source>
        <dbReference type="EMBL" id="OBA27851.1"/>
    </source>
</evidence>
<dbReference type="OrthoDB" id="3973055at2759"/>
<organism evidence="1 2">
    <name type="scientific">Hanseniaspora valbyensis NRRL Y-1626</name>
    <dbReference type="NCBI Taxonomy" id="766949"/>
    <lineage>
        <taxon>Eukaryota</taxon>
        <taxon>Fungi</taxon>
        <taxon>Dikarya</taxon>
        <taxon>Ascomycota</taxon>
        <taxon>Saccharomycotina</taxon>
        <taxon>Saccharomycetes</taxon>
        <taxon>Saccharomycodales</taxon>
        <taxon>Saccharomycodaceae</taxon>
        <taxon>Hanseniaspora</taxon>
    </lineage>
</organism>
<dbReference type="EMBL" id="LXPE01000006">
    <property type="protein sequence ID" value="OBA27851.1"/>
    <property type="molecule type" value="Genomic_DNA"/>
</dbReference>
<evidence type="ECO:0000313" key="2">
    <source>
        <dbReference type="Proteomes" id="UP000092321"/>
    </source>
</evidence>
<keyword evidence="2" id="KW-1185">Reference proteome</keyword>
<protein>
    <submittedName>
        <fullName evidence="1">Uncharacterized protein</fullName>
    </submittedName>
</protein>